<name>A0ACB8R2P2_9AGAM</name>
<sequence>MCDLQFRRYHQSAVQLQRANNRALGWFSGTSEGIVDGQKVLVKTYHGRDNVTKELWAEEVKMLQDLFHPNLPQLVGYSDEETPNPFVLLSDVETHEYTSYMYHVAQNEETYLGVGKLIKAATDIYSAALFITQHLALSKSQICLFIQLQDATSMGKYYSMSASLRAIVTRAVSIDVPVNYPRSTWHATIPYEFLMELPVQSRLGDIGYVTTTSPVFCRLFNIFDRDTTARYSAYLVMTYRQSGLELDDMCSPIFNDGPAQEMLCMPGSSHFRGTIHILPPISGTTRRLLSLVYRCDVFAQDFDVNNANSIWSSFWAVVFIDTYWLDCSVTNSQGSTPSATVDTDDVGPQAINFDIIVEVDPSTSLRQVQLVGLVDAPWSSKYHISITLLETKGPRILNY</sequence>
<dbReference type="Proteomes" id="UP000814033">
    <property type="component" value="Unassembled WGS sequence"/>
</dbReference>
<reference evidence="1" key="2">
    <citation type="journal article" date="2022" name="New Phytol.">
        <title>Evolutionary transition to the ectomycorrhizal habit in the genomes of a hyperdiverse lineage of mushroom-forming fungi.</title>
        <authorList>
            <person name="Looney B."/>
            <person name="Miyauchi S."/>
            <person name="Morin E."/>
            <person name="Drula E."/>
            <person name="Courty P.E."/>
            <person name="Kohler A."/>
            <person name="Kuo A."/>
            <person name="LaButti K."/>
            <person name="Pangilinan J."/>
            <person name="Lipzen A."/>
            <person name="Riley R."/>
            <person name="Andreopoulos W."/>
            <person name="He G."/>
            <person name="Johnson J."/>
            <person name="Nolan M."/>
            <person name="Tritt A."/>
            <person name="Barry K.W."/>
            <person name="Grigoriev I.V."/>
            <person name="Nagy L.G."/>
            <person name="Hibbett D."/>
            <person name="Henrissat B."/>
            <person name="Matheny P.B."/>
            <person name="Labbe J."/>
            <person name="Martin F.M."/>
        </authorList>
    </citation>
    <scope>NUCLEOTIDE SEQUENCE</scope>
    <source>
        <strain evidence="1">FP105234-sp</strain>
    </source>
</reference>
<reference evidence="1" key="1">
    <citation type="submission" date="2021-02" db="EMBL/GenBank/DDBJ databases">
        <authorList>
            <consortium name="DOE Joint Genome Institute"/>
            <person name="Ahrendt S."/>
            <person name="Looney B.P."/>
            <person name="Miyauchi S."/>
            <person name="Morin E."/>
            <person name="Drula E."/>
            <person name="Courty P.E."/>
            <person name="Chicoki N."/>
            <person name="Fauchery L."/>
            <person name="Kohler A."/>
            <person name="Kuo A."/>
            <person name="Labutti K."/>
            <person name="Pangilinan J."/>
            <person name="Lipzen A."/>
            <person name="Riley R."/>
            <person name="Andreopoulos W."/>
            <person name="He G."/>
            <person name="Johnson J."/>
            <person name="Barry K.W."/>
            <person name="Grigoriev I.V."/>
            <person name="Nagy L."/>
            <person name="Hibbett D."/>
            <person name="Henrissat B."/>
            <person name="Matheny P.B."/>
            <person name="Labbe J."/>
            <person name="Martin F."/>
        </authorList>
    </citation>
    <scope>NUCLEOTIDE SEQUENCE</scope>
    <source>
        <strain evidence="1">FP105234-sp</strain>
    </source>
</reference>
<comment type="caution">
    <text evidence="1">The sequence shown here is derived from an EMBL/GenBank/DDBJ whole genome shotgun (WGS) entry which is preliminary data.</text>
</comment>
<evidence type="ECO:0000313" key="1">
    <source>
        <dbReference type="EMBL" id="KAI0038374.1"/>
    </source>
</evidence>
<organism evidence="1 2">
    <name type="scientific">Auriscalpium vulgare</name>
    <dbReference type="NCBI Taxonomy" id="40419"/>
    <lineage>
        <taxon>Eukaryota</taxon>
        <taxon>Fungi</taxon>
        <taxon>Dikarya</taxon>
        <taxon>Basidiomycota</taxon>
        <taxon>Agaricomycotina</taxon>
        <taxon>Agaricomycetes</taxon>
        <taxon>Russulales</taxon>
        <taxon>Auriscalpiaceae</taxon>
        <taxon>Auriscalpium</taxon>
    </lineage>
</organism>
<proteinExistence type="predicted"/>
<protein>
    <submittedName>
        <fullName evidence="1">Uncharacterized protein</fullName>
    </submittedName>
</protein>
<evidence type="ECO:0000313" key="2">
    <source>
        <dbReference type="Proteomes" id="UP000814033"/>
    </source>
</evidence>
<gene>
    <name evidence="1" type="ORF">FA95DRAFT_1663145</name>
</gene>
<accession>A0ACB8R2P2</accession>
<dbReference type="EMBL" id="MU276516">
    <property type="protein sequence ID" value="KAI0038374.1"/>
    <property type="molecule type" value="Genomic_DNA"/>
</dbReference>
<keyword evidence="2" id="KW-1185">Reference proteome</keyword>